<comment type="caution">
    <text evidence="3">The sequence shown here is derived from an EMBL/GenBank/DDBJ whole genome shotgun (WGS) entry which is preliminary data.</text>
</comment>
<feature type="chain" id="PRO_5019303157" description="Asl1-like glycosyl hydrolase catalytic domain-containing protein" evidence="1">
    <location>
        <begin position="24"/>
        <end position="322"/>
    </location>
</feature>
<feature type="domain" description="Asl1-like glycosyl hydrolase catalytic" evidence="2">
    <location>
        <begin position="42"/>
        <end position="281"/>
    </location>
</feature>
<dbReference type="Gene3D" id="3.20.20.80">
    <property type="entry name" value="Glycosidases"/>
    <property type="match status" value="1"/>
</dbReference>
<gene>
    <name evidence="3" type="ORF">CVT24_004243</name>
</gene>
<accession>A0A409VA69</accession>
<reference evidence="3 4" key="1">
    <citation type="journal article" date="2018" name="Evol. Lett.">
        <title>Horizontal gene cluster transfer increased hallucinogenic mushroom diversity.</title>
        <authorList>
            <person name="Reynolds H.T."/>
            <person name="Vijayakumar V."/>
            <person name="Gluck-Thaler E."/>
            <person name="Korotkin H.B."/>
            <person name="Matheny P.B."/>
            <person name="Slot J.C."/>
        </authorList>
    </citation>
    <scope>NUCLEOTIDE SEQUENCE [LARGE SCALE GENOMIC DNA]</scope>
    <source>
        <strain evidence="3 4">2629</strain>
    </source>
</reference>
<dbReference type="GO" id="GO:0071966">
    <property type="term" value="P:fungal-type cell wall polysaccharide metabolic process"/>
    <property type="evidence" value="ECO:0007669"/>
    <property type="project" value="TreeGrafter"/>
</dbReference>
<organism evidence="3 4">
    <name type="scientific">Panaeolus cyanescens</name>
    <dbReference type="NCBI Taxonomy" id="181874"/>
    <lineage>
        <taxon>Eukaryota</taxon>
        <taxon>Fungi</taxon>
        <taxon>Dikarya</taxon>
        <taxon>Basidiomycota</taxon>
        <taxon>Agaricomycotina</taxon>
        <taxon>Agaricomycetes</taxon>
        <taxon>Agaricomycetidae</taxon>
        <taxon>Agaricales</taxon>
        <taxon>Agaricineae</taxon>
        <taxon>Galeropsidaceae</taxon>
        <taxon>Panaeolus</taxon>
    </lineage>
</organism>
<dbReference type="Pfam" id="PF11790">
    <property type="entry name" value="Glyco_hydro_cc"/>
    <property type="match status" value="1"/>
</dbReference>
<proteinExistence type="predicted"/>
<evidence type="ECO:0000256" key="1">
    <source>
        <dbReference type="SAM" id="SignalP"/>
    </source>
</evidence>
<dbReference type="EMBL" id="NHTK01006112">
    <property type="protein sequence ID" value="PPQ63734.1"/>
    <property type="molecule type" value="Genomic_DNA"/>
</dbReference>
<dbReference type="OrthoDB" id="5959761at2759"/>
<dbReference type="AlphaFoldDB" id="A0A409VA69"/>
<feature type="signal peptide" evidence="1">
    <location>
        <begin position="1"/>
        <end position="23"/>
    </location>
</feature>
<name>A0A409VA69_9AGAR</name>
<dbReference type="SUPFAM" id="SSF51445">
    <property type="entry name" value="(Trans)glycosidases"/>
    <property type="match status" value="1"/>
</dbReference>
<dbReference type="GO" id="GO:0009277">
    <property type="term" value="C:fungal-type cell wall"/>
    <property type="evidence" value="ECO:0007669"/>
    <property type="project" value="TreeGrafter"/>
</dbReference>
<dbReference type="InterPro" id="IPR017853">
    <property type="entry name" value="GH"/>
</dbReference>
<dbReference type="STRING" id="181874.A0A409VA69"/>
<evidence type="ECO:0000313" key="3">
    <source>
        <dbReference type="EMBL" id="PPQ63734.1"/>
    </source>
</evidence>
<keyword evidence="1" id="KW-0732">Signal</keyword>
<dbReference type="Proteomes" id="UP000284842">
    <property type="component" value="Unassembled WGS sequence"/>
</dbReference>
<keyword evidence="4" id="KW-1185">Reference proteome</keyword>
<protein>
    <recommendedName>
        <fullName evidence="2">Asl1-like glycosyl hydrolase catalytic domain-containing protein</fullName>
    </recommendedName>
</protein>
<evidence type="ECO:0000313" key="4">
    <source>
        <dbReference type="Proteomes" id="UP000284842"/>
    </source>
</evidence>
<dbReference type="PANTHER" id="PTHR34154">
    <property type="entry name" value="ALKALI-SENSITIVE LINKAGE PROTEIN 1"/>
    <property type="match status" value="1"/>
</dbReference>
<dbReference type="PANTHER" id="PTHR34154:SF3">
    <property type="entry name" value="ALKALI-SENSITIVE LINKAGE PROTEIN 1"/>
    <property type="match status" value="1"/>
</dbReference>
<dbReference type="InParanoid" id="A0A409VA69"/>
<sequence length="322" mass="35837">MARSPFSFFFHFLFLTANTVAFAFPHSTSLQAREVTNTSKAGLAWPNGNSVDMTQFALSDKISWYYTWSAWPVKSQTELEFVPMLWGERSIEDFNSTIFQTLSQAQPPVTAILGMNEPDQGGQSSMTPQEAAQMWQTFLQPLRAYAVRLGSPATSSAPAGKQWLQDFFTACGANCTVDFVATHWYGTDAQAFIDYVIDYNTTFGKPIWITEWACQNFVNFSDQCSDEDVRVFMNTTQAFLDNAEFVERYSWFGAMKTMADVNADNALMDTNGRINALGHQYINDNTTLVSVARGGASSLSVISSRASVAAALWISFALIFSF</sequence>
<dbReference type="InterPro" id="IPR053183">
    <property type="entry name" value="ASL1"/>
</dbReference>
<evidence type="ECO:0000259" key="2">
    <source>
        <dbReference type="Pfam" id="PF11790"/>
    </source>
</evidence>
<dbReference type="InterPro" id="IPR024655">
    <property type="entry name" value="Asl1_glyco_hydro_catalytic"/>
</dbReference>